<evidence type="ECO:0000313" key="10">
    <source>
        <dbReference type="EMBL" id="MFC0681256.1"/>
    </source>
</evidence>
<gene>
    <name evidence="10" type="ORF">ACFFGH_25785</name>
</gene>
<evidence type="ECO:0000313" key="11">
    <source>
        <dbReference type="Proteomes" id="UP001589896"/>
    </source>
</evidence>
<dbReference type="SUPFAM" id="SSF103473">
    <property type="entry name" value="MFS general substrate transporter"/>
    <property type="match status" value="1"/>
</dbReference>
<sequence>MAAPEASTHGTTLRGRSLAVLLIMCGAIFIEGSDVAMFNVALPTIREDLNLATGQIQWVVSAFVLGYGGFVLVGGRAADVFGRRRVFLIAMVAFIAFSALGGFATDGPMLLVARAATGIAAAFMTPAGLAIITTTFTDVAARNKAVMIYSAVGAGGFSIGLVVGGGLTMLGWRWVFFVPLALSVLLLAGTLAFVPRQIDDSGRGGRLGAVAAALLTASTVSLVVAIEQAGHGAYSIAAAVAVAAGVLGYLFAANQRRSSHPFVPANVLRDRGILRANAGAGLLAAGFLGFQFIVVLYLQEHRGWTVLQTSLAMLVMGIDLILAPTLTPRLVNRFGVRNVASVGLAFALASYLLFLPADDTWGYLLMLPSFVALGLAFTFAYGPLTIAATEPAAEADQGSASGLLYTVFQIGGAIGLALTSMLLAFADSVSVGAETYRIALLAPIALAGLGLLASVAGQAWRRPAAATRAAGRRQAAAQPDERDPGERDMPRRQSESAAEARGH</sequence>
<feature type="transmembrane region" description="Helical" evidence="8">
    <location>
        <begin position="304"/>
        <end position="322"/>
    </location>
</feature>
<dbReference type="PANTHER" id="PTHR42718">
    <property type="entry name" value="MAJOR FACILITATOR SUPERFAMILY MULTIDRUG TRANSPORTER MFSC"/>
    <property type="match status" value="1"/>
</dbReference>
<feature type="compositionally biased region" description="Basic and acidic residues" evidence="7">
    <location>
        <begin position="479"/>
        <end position="503"/>
    </location>
</feature>
<dbReference type="PROSITE" id="PS00216">
    <property type="entry name" value="SUGAR_TRANSPORT_1"/>
    <property type="match status" value="1"/>
</dbReference>
<evidence type="ECO:0000256" key="6">
    <source>
        <dbReference type="ARBA" id="ARBA00023136"/>
    </source>
</evidence>
<dbReference type="Gene3D" id="1.20.1720.10">
    <property type="entry name" value="Multidrug resistance protein D"/>
    <property type="match status" value="1"/>
</dbReference>
<evidence type="ECO:0000256" key="4">
    <source>
        <dbReference type="ARBA" id="ARBA00022692"/>
    </source>
</evidence>
<keyword evidence="4 8" id="KW-0812">Transmembrane</keyword>
<keyword evidence="3" id="KW-1003">Cell membrane</keyword>
<dbReference type="Pfam" id="PF07690">
    <property type="entry name" value="MFS_1"/>
    <property type="match status" value="1"/>
</dbReference>
<dbReference type="EMBL" id="JBHLTG010000007">
    <property type="protein sequence ID" value="MFC0681256.1"/>
    <property type="molecule type" value="Genomic_DNA"/>
</dbReference>
<feature type="transmembrane region" description="Helical" evidence="8">
    <location>
        <begin position="207"/>
        <end position="226"/>
    </location>
</feature>
<dbReference type="PANTHER" id="PTHR42718:SF46">
    <property type="entry name" value="BLR6921 PROTEIN"/>
    <property type="match status" value="1"/>
</dbReference>
<dbReference type="InterPro" id="IPR011701">
    <property type="entry name" value="MFS"/>
</dbReference>
<organism evidence="10 11">
    <name type="scientific">Lysobacter korlensis</name>
    <dbReference type="NCBI Taxonomy" id="553636"/>
    <lineage>
        <taxon>Bacteria</taxon>
        <taxon>Pseudomonadati</taxon>
        <taxon>Pseudomonadota</taxon>
        <taxon>Gammaproteobacteria</taxon>
        <taxon>Lysobacterales</taxon>
        <taxon>Lysobacteraceae</taxon>
        <taxon>Lysobacter</taxon>
    </lineage>
</organism>
<feature type="transmembrane region" description="Helical" evidence="8">
    <location>
        <begin position="18"/>
        <end position="42"/>
    </location>
</feature>
<keyword evidence="6 8" id="KW-0472">Membrane</keyword>
<feature type="transmembrane region" description="Helical" evidence="8">
    <location>
        <begin position="86"/>
        <end position="105"/>
    </location>
</feature>
<feature type="transmembrane region" description="Helical" evidence="8">
    <location>
        <begin position="174"/>
        <end position="195"/>
    </location>
</feature>
<evidence type="ECO:0000256" key="2">
    <source>
        <dbReference type="ARBA" id="ARBA00022448"/>
    </source>
</evidence>
<dbReference type="Proteomes" id="UP001589896">
    <property type="component" value="Unassembled WGS sequence"/>
</dbReference>
<dbReference type="PROSITE" id="PS50850">
    <property type="entry name" value="MFS"/>
    <property type="match status" value="1"/>
</dbReference>
<keyword evidence="11" id="KW-1185">Reference proteome</keyword>
<dbReference type="Gene3D" id="1.20.1250.20">
    <property type="entry name" value="MFS general substrate transporter like domains"/>
    <property type="match status" value="1"/>
</dbReference>
<feature type="domain" description="Major facilitator superfamily (MFS) profile" evidence="9">
    <location>
        <begin position="20"/>
        <end position="462"/>
    </location>
</feature>
<proteinExistence type="predicted"/>
<comment type="caution">
    <text evidence="10">The sequence shown here is derived from an EMBL/GenBank/DDBJ whole genome shotgun (WGS) entry which is preliminary data.</text>
</comment>
<dbReference type="InterPro" id="IPR005829">
    <property type="entry name" value="Sugar_transporter_CS"/>
</dbReference>
<dbReference type="InterPro" id="IPR036259">
    <property type="entry name" value="MFS_trans_sf"/>
</dbReference>
<evidence type="ECO:0000256" key="1">
    <source>
        <dbReference type="ARBA" id="ARBA00004651"/>
    </source>
</evidence>
<protein>
    <submittedName>
        <fullName evidence="10">MFS transporter</fullName>
    </submittedName>
</protein>
<feature type="transmembrane region" description="Helical" evidence="8">
    <location>
        <begin position="273"/>
        <end position="298"/>
    </location>
</feature>
<feature type="compositionally biased region" description="Low complexity" evidence="7">
    <location>
        <begin position="466"/>
        <end position="478"/>
    </location>
</feature>
<feature type="transmembrane region" description="Helical" evidence="8">
    <location>
        <begin position="438"/>
        <end position="460"/>
    </location>
</feature>
<accession>A0ABV6RWU8</accession>
<evidence type="ECO:0000256" key="3">
    <source>
        <dbReference type="ARBA" id="ARBA00022475"/>
    </source>
</evidence>
<feature type="transmembrane region" description="Helical" evidence="8">
    <location>
        <begin position="146"/>
        <end position="168"/>
    </location>
</feature>
<keyword evidence="5 8" id="KW-1133">Transmembrane helix</keyword>
<dbReference type="CDD" id="cd17321">
    <property type="entry name" value="MFS_MMR_MDR_like"/>
    <property type="match status" value="1"/>
</dbReference>
<name>A0ABV6RWU8_9GAMM</name>
<evidence type="ECO:0000256" key="5">
    <source>
        <dbReference type="ARBA" id="ARBA00022989"/>
    </source>
</evidence>
<reference evidence="10 11" key="1">
    <citation type="submission" date="2024-09" db="EMBL/GenBank/DDBJ databases">
        <authorList>
            <person name="Sun Q."/>
            <person name="Mori K."/>
        </authorList>
    </citation>
    <scope>NUCLEOTIDE SEQUENCE [LARGE SCALE GENOMIC DNA]</scope>
    <source>
        <strain evidence="10 11">KCTC 23076</strain>
    </source>
</reference>
<keyword evidence="2" id="KW-0813">Transport</keyword>
<feature type="transmembrane region" description="Helical" evidence="8">
    <location>
        <begin position="54"/>
        <end position="74"/>
    </location>
</feature>
<feature type="transmembrane region" description="Helical" evidence="8">
    <location>
        <begin position="111"/>
        <end position="134"/>
    </location>
</feature>
<feature type="region of interest" description="Disordered" evidence="7">
    <location>
        <begin position="466"/>
        <end position="503"/>
    </location>
</feature>
<feature type="transmembrane region" description="Helical" evidence="8">
    <location>
        <begin position="334"/>
        <end position="354"/>
    </location>
</feature>
<comment type="subcellular location">
    <subcellularLocation>
        <location evidence="1">Cell membrane</location>
        <topology evidence="1">Multi-pass membrane protein</topology>
    </subcellularLocation>
</comment>
<evidence type="ECO:0000256" key="7">
    <source>
        <dbReference type="SAM" id="MobiDB-lite"/>
    </source>
</evidence>
<feature type="transmembrane region" description="Helical" evidence="8">
    <location>
        <begin position="360"/>
        <end position="382"/>
    </location>
</feature>
<dbReference type="RefSeq" id="WP_386673704.1">
    <property type="nucleotide sequence ID" value="NZ_JBHLTG010000007.1"/>
</dbReference>
<feature type="transmembrane region" description="Helical" evidence="8">
    <location>
        <begin position="403"/>
        <end position="426"/>
    </location>
</feature>
<evidence type="ECO:0000256" key="8">
    <source>
        <dbReference type="SAM" id="Phobius"/>
    </source>
</evidence>
<dbReference type="InterPro" id="IPR020846">
    <property type="entry name" value="MFS_dom"/>
</dbReference>
<feature type="transmembrane region" description="Helical" evidence="8">
    <location>
        <begin position="232"/>
        <end position="252"/>
    </location>
</feature>
<evidence type="ECO:0000259" key="9">
    <source>
        <dbReference type="PROSITE" id="PS50850"/>
    </source>
</evidence>